<dbReference type="EMBL" id="HACG01032270">
    <property type="protein sequence ID" value="CEK79135.1"/>
    <property type="molecule type" value="Transcribed_RNA"/>
</dbReference>
<proteinExistence type="predicted"/>
<feature type="non-terminal residue" evidence="2">
    <location>
        <position position="52"/>
    </location>
</feature>
<feature type="region of interest" description="Disordered" evidence="1">
    <location>
        <begin position="1"/>
        <end position="26"/>
    </location>
</feature>
<name>A0A0B7AGU1_9EUPU</name>
<dbReference type="AlphaFoldDB" id="A0A0B7AGU1"/>
<protein>
    <submittedName>
        <fullName evidence="2">Uncharacterized protein</fullName>
    </submittedName>
</protein>
<gene>
    <name evidence="2" type="primary">ORF113810</name>
</gene>
<organism evidence="2">
    <name type="scientific">Arion vulgaris</name>
    <dbReference type="NCBI Taxonomy" id="1028688"/>
    <lineage>
        <taxon>Eukaryota</taxon>
        <taxon>Metazoa</taxon>
        <taxon>Spiralia</taxon>
        <taxon>Lophotrochozoa</taxon>
        <taxon>Mollusca</taxon>
        <taxon>Gastropoda</taxon>
        <taxon>Heterobranchia</taxon>
        <taxon>Euthyneura</taxon>
        <taxon>Panpulmonata</taxon>
        <taxon>Eupulmonata</taxon>
        <taxon>Stylommatophora</taxon>
        <taxon>Helicina</taxon>
        <taxon>Arionoidea</taxon>
        <taxon>Arionidae</taxon>
        <taxon>Arion</taxon>
    </lineage>
</organism>
<sequence>MPKGQHSDKPTVSTAQKHKHRHDNQATTDKLYIFTLRYQCQTWSLTKSQERK</sequence>
<evidence type="ECO:0000256" key="1">
    <source>
        <dbReference type="SAM" id="MobiDB-lite"/>
    </source>
</evidence>
<evidence type="ECO:0000313" key="2">
    <source>
        <dbReference type="EMBL" id="CEK79135.1"/>
    </source>
</evidence>
<reference evidence="2" key="1">
    <citation type="submission" date="2014-12" db="EMBL/GenBank/DDBJ databases">
        <title>Insight into the proteome of Arion vulgaris.</title>
        <authorList>
            <person name="Aradska J."/>
            <person name="Bulat T."/>
            <person name="Smidak R."/>
            <person name="Sarate P."/>
            <person name="Gangsoo J."/>
            <person name="Sialana F."/>
            <person name="Bilban M."/>
            <person name="Lubec G."/>
        </authorList>
    </citation>
    <scope>NUCLEOTIDE SEQUENCE</scope>
    <source>
        <tissue evidence="2">Skin</tissue>
    </source>
</reference>
<accession>A0A0B7AGU1</accession>